<evidence type="ECO:0000313" key="1">
    <source>
        <dbReference type="EMBL" id="GJJ06707.1"/>
    </source>
</evidence>
<proteinExistence type="predicted"/>
<accession>A0AAV4ZXC5</accession>
<comment type="caution">
    <text evidence="1">The sequence shown here is derived from an EMBL/GenBank/DDBJ whole genome shotgun (WGS) entry which is preliminary data.</text>
</comment>
<dbReference type="AlphaFoldDB" id="A0AAV4ZXC5"/>
<dbReference type="Proteomes" id="UP001050691">
    <property type="component" value="Unassembled WGS sequence"/>
</dbReference>
<organism evidence="1 2">
    <name type="scientific">Clathrus columnatus</name>
    <dbReference type="NCBI Taxonomy" id="1419009"/>
    <lineage>
        <taxon>Eukaryota</taxon>
        <taxon>Fungi</taxon>
        <taxon>Dikarya</taxon>
        <taxon>Basidiomycota</taxon>
        <taxon>Agaricomycotina</taxon>
        <taxon>Agaricomycetes</taxon>
        <taxon>Phallomycetidae</taxon>
        <taxon>Phallales</taxon>
        <taxon>Clathraceae</taxon>
        <taxon>Clathrus</taxon>
    </lineage>
</organism>
<reference evidence="1" key="1">
    <citation type="submission" date="2021-10" db="EMBL/GenBank/DDBJ databases">
        <title>De novo Genome Assembly of Clathrus columnatus (Basidiomycota, Fungi) Using Illumina and Nanopore Sequence Data.</title>
        <authorList>
            <person name="Ogiso-Tanaka E."/>
            <person name="Itagaki H."/>
            <person name="Hosoya T."/>
            <person name="Hosaka K."/>
        </authorList>
    </citation>
    <scope>NUCLEOTIDE SEQUENCE</scope>
    <source>
        <strain evidence="1">MO-923</strain>
    </source>
</reference>
<protein>
    <submittedName>
        <fullName evidence="1">Uncharacterized protein</fullName>
    </submittedName>
</protein>
<gene>
    <name evidence="1" type="ORF">Clacol_000903</name>
</gene>
<dbReference type="EMBL" id="BPWL01000001">
    <property type="protein sequence ID" value="GJJ06707.1"/>
    <property type="molecule type" value="Genomic_DNA"/>
</dbReference>
<evidence type="ECO:0000313" key="2">
    <source>
        <dbReference type="Proteomes" id="UP001050691"/>
    </source>
</evidence>
<sequence length="427" mass="47732">MDEILPVFNNLLEHEGYRIKSLALDADLGDKMSNLLSGKNLPALKAFGFRSTGVMEPLAIQSLQSAKHLQCLRISRFPGPSLSSFQLSFHCFKTLHIAFSSCQDTTKFFSTCLPLCHNLESLIVFTTSNRSEIPHACPPLSLPKLISLRTDHYVCVDQIHAPGLKKIQVHYPLALRTTQHKYSIFDEYDVSSVTRLYMGGIDLLLSEPSVIEIGGTSGSTESLGLYHMMSESLDFTEALLPSIPSFEPTRFSFSACYPDDVERLSKNSFLPKFLSKPQNLEIIAINPFQTTDISLQRVDSEVEPLKRIIKTIFDNITSVKLRQLIEDRQGELDVLQILFDLINTYPALSSLNEITFYIDEVFDYHISGHEFGEELVGFLRARRGAGYEALHVFKLVGGEELTGECIAEAAGLGTHVHQESPFSSDSE</sequence>
<keyword evidence="2" id="KW-1185">Reference proteome</keyword>
<name>A0AAV4ZXC5_9AGAM</name>